<dbReference type="GeneID" id="20815197"/>
<name>W4FY04_APHAT</name>
<organism evidence="1">
    <name type="scientific">Aphanomyces astaci</name>
    <name type="common">Crayfish plague agent</name>
    <dbReference type="NCBI Taxonomy" id="112090"/>
    <lineage>
        <taxon>Eukaryota</taxon>
        <taxon>Sar</taxon>
        <taxon>Stramenopiles</taxon>
        <taxon>Oomycota</taxon>
        <taxon>Saprolegniomycetes</taxon>
        <taxon>Saprolegniales</taxon>
        <taxon>Verrucalvaceae</taxon>
        <taxon>Aphanomyces</taxon>
    </lineage>
</organism>
<evidence type="ECO:0000313" key="1">
    <source>
        <dbReference type="EMBL" id="ETV71538.1"/>
    </source>
</evidence>
<protein>
    <submittedName>
        <fullName evidence="1">Uncharacterized protein</fullName>
    </submittedName>
</protein>
<accession>W4FY04</accession>
<gene>
    <name evidence="1" type="ORF">H257_13201</name>
</gene>
<dbReference type="EMBL" id="KI913159">
    <property type="protein sequence ID" value="ETV71538.1"/>
    <property type="molecule type" value="Genomic_DNA"/>
</dbReference>
<dbReference type="VEuPathDB" id="FungiDB:H257_13201"/>
<proteinExistence type="predicted"/>
<dbReference type="AlphaFoldDB" id="W4FY04"/>
<reference evidence="1" key="1">
    <citation type="submission" date="2013-12" db="EMBL/GenBank/DDBJ databases">
        <title>The Genome Sequence of Aphanomyces astaci APO3.</title>
        <authorList>
            <consortium name="The Broad Institute Genomics Platform"/>
            <person name="Russ C."/>
            <person name="Tyler B."/>
            <person name="van West P."/>
            <person name="Dieguez-Uribeondo J."/>
            <person name="Young S.K."/>
            <person name="Zeng Q."/>
            <person name="Gargeya S."/>
            <person name="Fitzgerald M."/>
            <person name="Abouelleil A."/>
            <person name="Alvarado L."/>
            <person name="Chapman S.B."/>
            <person name="Gainer-Dewar J."/>
            <person name="Goldberg J."/>
            <person name="Griggs A."/>
            <person name="Gujja S."/>
            <person name="Hansen M."/>
            <person name="Howarth C."/>
            <person name="Imamovic A."/>
            <person name="Ireland A."/>
            <person name="Larimer J."/>
            <person name="McCowan C."/>
            <person name="Murphy C."/>
            <person name="Pearson M."/>
            <person name="Poon T.W."/>
            <person name="Priest M."/>
            <person name="Roberts A."/>
            <person name="Saif S."/>
            <person name="Shea T."/>
            <person name="Sykes S."/>
            <person name="Wortman J."/>
            <person name="Nusbaum C."/>
            <person name="Birren B."/>
        </authorList>
    </citation>
    <scope>NUCLEOTIDE SEQUENCE [LARGE SCALE GENOMIC DNA]</scope>
    <source>
        <strain evidence="1">APO3</strain>
    </source>
</reference>
<dbReference type="RefSeq" id="XP_009838971.1">
    <property type="nucleotide sequence ID" value="XM_009840669.1"/>
</dbReference>
<sequence length="136" mass="15321">MSDVTDYQLDEKEWDYLLPVVQSNLNQTPAVSQANKSPMELFTAFHPETPLDVVVVGVNKVGPYRVKSVGQFSVILELLVTHEEREAHTSRVKMYAEVSFEVTEEILEHASEQGIITGHKFAPDVNDFMLVVFGKL</sequence>